<dbReference type="PANTHER" id="PTHR28235:SF1">
    <property type="entry name" value="SMALL RIBOSOMAL SUBUNIT PROTEIN MS41"/>
    <property type="match status" value="1"/>
</dbReference>
<dbReference type="dictyBase" id="DDB_G0276039"/>
<evidence type="ECO:0000256" key="2">
    <source>
        <dbReference type="ARBA" id="ARBA00010492"/>
    </source>
</evidence>
<dbReference type="PANTHER" id="PTHR28235">
    <property type="entry name" value="PROTEIN FYV4, MITOCHONDRIAL"/>
    <property type="match status" value="1"/>
</dbReference>
<evidence type="ECO:0000256" key="3">
    <source>
        <dbReference type="ARBA" id="ARBA00023128"/>
    </source>
</evidence>
<dbReference type="GO" id="GO:0005739">
    <property type="term" value="C:mitochondrion"/>
    <property type="evidence" value="ECO:0000318"/>
    <property type="project" value="GO_Central"/>
</dbReference>
<dbReference type="PaxDb" id="44689-DDB0169442"/>
<organism evidence="6 7">
    <name type="scientific">Dictyostelium discoideum</name>
    <name type="common">Social amoeba</name>
    <dbReference type="NCBI Taxonomy" id="44689"/>
    <lineage>
        <taxon>Eukaryota</taxon>
        <taxon>Amoebozoa</taxon>
        <taxon>Evosea</taxon>
        <taxon>Eumycetozoa</taxon>
        <taxon>Dictyostelia</taxon>
        <taxon>Dictyosteliales</taxon>
        <taxon>Dictyosteliaceae</taxon>
        <taxon>Dictyostelium</taxon>
    </lineage>
</organism>
<name>Q75JN4_DICDI</name>
<dbReference type="InterPro" id="IPR039603">
    <property type="entry name" value="Ribosomal_mS41"/>
</dbReference>
<dbReference type="STRING" id="44689.Q75JN4"/>
<dbReference type="AlphaFoldDB" id="Q75JN4"/>
<dbReference type="InParanoid" id="Q75JN4"/>
<accession>Q551Y1</accession>
<evidence type="ECO:0000259" key="5">
    <source>
        <dbReference type="SMART" id="SM01238"/>
    </source>
</evidence>
<gene>
    <name evidence="6" type="ORF">DDB_G0276039</name>
</gene>
<evidence type="ECO:0000313" key="6">
    <source>
        <dbReference type="EMBL" id="EAL69319.1"/>
    </source>
</evidence>
<evidence type="ECO:0000256" key="4">
    <source>
        <dbReference type="ARBA" id="ARBA00035129"/>
    </source>
</evidence>
<comment type="caution">
    <text evidence="6">The sequence shown here is derived from an EMBL/GenBank/DDBJ whole genome shotgun (WGS) entry which is preliminary data.</text>
</comment>
<evidence type="ECO:0000256" key="1">
    <source>
        <dbReference type="ARBA" id="ARBA00004173"/>
    </source>
</evidence>
<dbReference type="KEGG" id="ddi:DDB_G0276039"/>
<dbReference type="EMBL" id="AAFI02000014">
    <property type="protein sequence ID" value="EAL69319.1"/>
    <property type="molecule type" value="Genomic_DNA"/>
</dbReference>
<sequence>MISRLILSNRIISKNTIISSNVAVSSLFNNSNNIYKNNRSFSSKDLSQNTLSDTEATITETIDDDEFAELLGLNKKSKKNKEFDPEKFEQENSYFEEDFEEDFDENFEENEGADEKFRTFLKRRKRERHLQEEKEFLAPKTVLSTKRSESQRPTWGVTYDASEDFDPSDQFHFTPLPTDQPILPAFRAPKTVENLIIKYEDPFKDPSKTNANYFPFFRFTEPRGYTVESFLKQIGRGCDQHVELFEKWEDLMETSSRKLKDLQVPVSNRKWILHWVEEFKQGRDPVLISKSKSRSKSNKKK</sequence>
<evidence type="ECO:0000313" key="7">
    <source>
        <dbReference type="Proteomes" id="UP000002195"/>
    </source>
</evidence>
<dbReference type="GeneID" id="8620397"/>
<keyword evidence="7" id="KW-1185">Reference proteome</keyword>
<dbReference type="RefSeq" id="XP_643347.1">
    <property type="nucleotide sequence ID" value="XM_638255.1"/>
</dbReference>
<accession>Q75JN4</accession>
<dbReference type="SMR" id="Q75JN4"/>
<keyword evidence="3" id="KW-0496">Mitochondrion</keyword>
<dbReference type="FunCoup" id="Q75JN4">
    <property type="interactions" value="196"/>
</dbReference>
<comment type="similarity">
    <text evidence="2">Belongs to the mitochondrion-specific ribosomal protein mS41 family.</text>
</comment>
<protein>
    <recommendedName>
        <fullName evidence="4">Small ribosomal subunit protein mS41</fullName>
    </recommendedName>
</protein>
<reference evidence="6 7" key="1">
    <citation type="journal article" date="2005" name="Nature">
        <title>The genome of the social amoeba Dictyostelium discoideum.</title>
        <authorList>
            <consortium name="The Dictyostelium discoideum Sequencing Consortium"/>
            <person name="Eichinger L."/>
            <person name="Pachebat J.A."/>
            <person name="Glockner G."/>
            <person name="Rajandream M.A."/>
            <person name="Sucgang R."/>
            <person name="Berriman M."/>
            <person name="Song J."/>
            <person name="Olsen R."/>
            <person name="Szafranski K."/>
            <person name="Xu Q."/>
            <person name="Tunggal B."/>
            <person name="Kummerfeld S."/>
            <person name="Madera M."/>
            <person name="Konfortov B.A."/>
            <person name="Rivero F."/>
            <person name="Bankier A.T."/>
            <person name="Lehmann R."/>
            <person name="Hamlin N."/>
            <person name="Davies R."/>
            <person name="Gaudet P."/>
            <person name="Fey P."/>
            <person name="Pilcher K."/>
            <person name="Chen G."/>
            <person name="Saunders D."/>
            <person name="Sodergren E."/>
            <person name="Davis P."/>
            <person name="Kerhornou A."/>
            <person name="Nie X."/>
            <person name="Hall N."/>
            <person name="Anjard C."/>
            <person name="Hemphill L."/>
            <person name="Bason N."/>
            <person name="Farbrother P."/>
            <person name="Desany B."/>
            <person name="Just E."/>
            <person name="Morio T."/>
            <person name="Rost R."/>
            <person name="Churcher C."/>
            <person name="Cooper J."/>
            <person name="Haydock S."/>
            <person name="van Driessche N."/>
            <person name="Cronin A."/>
            <person name="Goodhead I."/>
            <person name="Muzny D."/>
            <person name="Mourier T."/>
            <person name="Pain A."/>
            <person name="Lu M."/>
            <person name="Harper D."/>
            <person name="Lindsay R."/>
            <person name="Hauser H."/>
            <person name="James K."/>
            <person name="Quiles M."/>
            <person name="Madan Babu M."/>
            <person name="Saito T."/>
            <person name="Buchrieser C."/>
            <person name="Wardroper A."/>
            <person name="Felder M."/>
            <person name="Thangavelu M."/>
            <person name="Johnson D."/>
            <person name="Knights A."/>
            <person name="Loulseged H."/>
            <person name="Mungall K."/>
            <person name="Oliver K."/>
            <person name="Price C."/>
            <person name="Quail M.A."/>
            <person name="Urushihara H."/>
            <person name="Hernandez J."/>
            <person name="Rabbinowitsch E."/>
            <person name="Steffen D."/>
            <person name="Sanders M."/>
            <person name="Ma J."/>
            <person name="Kohara Y."/>
            <person name="Sharp S."/>
            <person name="Simmonds M."/>
            <person name="Spiegler S."/>
            <person name="Tivey A."/>
            <person name="Sugano S."/>
            <person name="White B."/>
            <person name="Walker D."/>
            <person name="Woodward J."/>
            <person name="Winckler T."/>
            <person name="Tanaka Y."/>
            <person name="Shaulsky G."/>
            <person name="Schleicher M."/>
            <person name="Weinstock G."/>
            <person name="Rosenthal A."/>
            <person name="Cox E.C."/>
            <person name="Chisholm R.L."/>
            <person name="Gibbs R."/>
            <person name="Loomis W.F."/>
            <person name="Platzer M."/>
            <person name="Kay R.R."/>
            <person name="Williams J."/>
            <person name="Dear P.H."/>
            <person name="Noegel A.A."/>
            <person name="Barrell B."/>
            <person name="Kuspa A."/>
        </authorList>
    </citation>
    <scope>NUCLEOTIDE SEQUENCE [LARGE SCALE GENOMIC DNA]</scope>
    <source>
        <strain evidence="6 7">AX4</strain>
    </source>
</reference>
<dbReference type="Proteomes" id="UP000002195">
    <property type="component" value="Unassembled WGS sequence"/>
</dbReference>
<dbReference type="HOGENOM" id="CLU_925682_0_0_1"/>
<proteinExistence type="inferred from homology"/>
<dbReference type="Pfam" id="PF09597">
    <property type="entry name" value="SAM_Ribosomal_mS41"/>
    <property type="match status" value="1"/>
</dbReference>
<dbReference type="SMART" id="SM01238">
    <property type="entry name" value="IGR"/>
    <property type="match status" value="1"/>
</dbReference>
<dbReference type="InterPro" id="IPR019083">
    <property type="entry name" value="SAM_Ribosomal_mS41"/>
</dbReference>
<dbReference type="eggNOG" id="ENOG502RHNY">
    <property type="taxonomic scope" value="Eukaryota"/>
</dbReference>
<dbReference type="VEuPathDB" id="AmoebaDB:DDB_G0276039"/>
<comment type="subcellular location">
    <subcellularLocation>
        <location evidence="1">Mitochondrion</location>
    </subcellularLocation>
</comment>
<feature type="domain" description="Small ribosomal subunit protein mS41 SAM" evidence="5">
    <location>
        <begin position="227"/>
        <end position="282"/>
    </location>
</feature>